<proteinExistence type="predicted"/>
<accession>A0A8J3YWL9</accession>
<dbReference type="GO" id="GO:0043565">
    <property type="term" value="F:sequence-specific DNA binding"/>
    <property type="evidence" value="ECO:0007669"/>
    <property type="project" value="InterPro"/>
</dbReference>
<dbReference type="PROSITE" id="PS51257">
    <property type="entry name" value="PROKAR_LIPOPROTEIN"/>
    <property type="match status" value="1"/>
</dbReference>
<dbReference type="Gene3D" id="1.10.10.60">
    <property type="entry name" value="Homeodomain-like"/>
    <property type="match status" value="1"/>
</dbReference>
<feature type="domain" description="HTH araC/xylS-type" evidence="5">
    <location>
        <begin position="156"/>
        <end position="255"/>
    </location>
</feature>
<dbReference type="InterPro" id="IPR018060">
    <property type="entry name" value="HTH_AraC"/>
</dbReference>
<dbReference type="InterPro" id="IPR046532">
    <property type="entry name" value="DUF6597"/>
</dbReference>
<dbReference type="Pfam" id="PF12833">
    <property type="entry name" value="HTH_18"/>
    <property type="match status" value="1"/>
</dbReference>
<organism evidence="6 7">
    <name type="scientific">Virgisporangium aurantiacum</name>
    <dbReference type="NCBI Taxonomy" id="175570"/>
    <lineage>
        <taxon>Bacteria</taxon>
        <taxon>Bacillati</taxon>
        <taxon>Actinomycetota</taxon>
        <taxon>Actinomycetes</taxon>
        <taxon>Micromonosporales</taxon>
        <taxon>Micromonosporaceae</taxon>
        <taxon>Virgisporangium</taxon>
    </lineage>
</organism>
<dbReference type="PROSITE" id="PS01124">
    <property type="entry name" value="HTH_ARAC_FAMILY_2"/>
    <property type="match status" value="1"/>
</dbReference>
<gene>
    <name evidence="6" type="ORF">Vau01_007850</name>
</gene>
<dbReference type="RefSeq" id="WP_203987267.1">
    <property type="nucleotide sequence ID" value="NZ_BOPG01000005.1"/>
</dbReference>
<reference evidence="6" key="1">
    <citation type="submission" date="2021-01" db="EMBL/GenBank/DDBJ databases">
        <title>Whole genome shotgun sequence of Virgisporangium aurantiacum NBRC 16421.</title>
        <authorList>
            <person name="Komaki H."/>
            <person name="Tamura T."/>
        </authorList>
    </citation>
    <scope>NUCLEOTIDE SEQUENCE</scope>
    <source>
        <strain evidence="6">NBRC 16421</strain>
    </source>
</reference>
<dbReference type="PANTHER" id="PTHR46796:SF15">
    <property type="entry name" value="BLL1074 PROTEIN"/>
    <property type="match status" value="1"/>
</dbReference>
<dbReference type="GO" id="GO:0003700">
    <property type="term" value="F:DNA-binding transcription factor activity"/>
    <property type="evidence" value="ECO:0007669"/>
    <property type="project" value="InterPro"/>
</dbReference>
<dbReference type="Proteomes" id="UP000612585">
    <property type="component" value="Unassembled WGS sequence"/>
</dbReference>
<evidence type="ECO:0000256" key="4">
    <source>
        <dbReference type="SAM" id="MobiDB-lite"/>
    </source>
</evidence>
<dbReference type="Pfam" id="PF20240">
    <property type="entry name" value="DUF6597"/>
    <property type="match status" value="1"/>
</dbReference>
<evidence type="ECO:0000313" key="7">
    <source>
        <dbReference type="Proteomes" id="UP000612585"/>
    </source>
</evidence>
<keyword evidence="1" id="KW-0805">Transcription regulation</keyword>
<evidence type="ECO:0000256" key="1">
    <source>
        <dbReference type="ARBA" id="ARBA00023015"/>
    </source>
</evidence>
<evidence type="ECO:0000259" key="5">
    <source>
        <dbReference type="PROSITE" id="PS01124"/>
    </source>
</evidence>
<evidence type="ECO:0000313" key="6">
    <source>
        <dbReference type="EMBL" id="GIJ53269.1"/>
    </source>
</evidence>
<keyword evidence="7" id="KW-1185">Reference proteome</keyword>
<evidence type="ECO:0000256" key="3">
    <source>
        <dbReference type="ARBA" id="ARBA00023163"/>
    </source>
</evidence>
<feature type="region of interest" description="Disordered" evidence="4">
    <location>
        <begin position="249"/>
        <end position="269"/>
    </location>
</feature>
<protein>
    <submittedName>
        <fullName evidence="6">AraC family transcriptional regulator</fullName>
    </submittedName>
</protein>
<dbReference type="SMART" id="SM00342">
    <property type="entry name" value="HTH_ARAC"/>
    <property type="match status" value="1"/>
</dbReference>
<dbReference type="AlphaFoldDB" id="A0A8J3YWL9"/>
<dbReference type="EMBL" id="BOPG01000005">
    <property type="protein sequence ID" value="GIJ53269.1"/>
    <property type="molecule type" value="Genomic_DNA"/>
</dbReference>
<comment type="caution">
    <text evidence="6">The sequence shown here is derived from an EMBL/GenBank/DDBJ whole genome shotgun (WGS) entry which is preliminary data.</text>
</comment>
<dbReference type="InterPro" id="IPR050204">
    <property type="entry name" value="AraC_XylS_family_regulators"/>
</dbReference>
<keyword evidence="3" id="KW-0804">Transcription</keyword>
<dbReference type="PANTHER" id="PTHR46796">
    <property type="entry name" value="HTH-TYPE TRANSCRIPTIONAL ACTIVATOR RHAS-RELATED"/>
    <property type="match status" value="1"/>
</dbReference>
<evidence type="ECO:0000256" key="2">
    <source>
        <dbReference type="ARBA" id="ARBA00023125"/>
    </source>
</evidence>
<name>A0A8J3YWL9_9ACTN</name>
<sequence>MWVHRPSPWLAPFVSSIGCAETASLPGRELALPTGTVQLLVNLDRDELGSYPVDGGPPTITGGAAVNGPHDRPMLIDPADQRRIVWVAFRVGGSYPFLPADAADLRSSLVDLDDLWGHRAGASLRERLLSAASPTALFSEVEVALFECARRPLEKDAAVATAAADLHRGATVAEAADRLGWTPRRLGREFAERIGLAPKRFARVRRFQRVVRVAADAVMPDWARIAAEHGYHDQAHLIHDFRSLAATTPGAYRPRSPAEPNHVPVSTIP</sequence>
<keyword evidence="2" id="KW-0238">DNA-binding</keyword>